<organism evidence="2 3">
    <name type="scientific">Castellaniella defragrans</name>
    <name type="common">Alcaligenes defragrans</name>
    <dbReference type="NCBI Taxonomy" id="75697"/>
    <lineage>
        <taxon>Bacteria</taxon>
        <taxon>Pseudomonadati</taxon>
        <taxon>Pseudomonadota</taxon>
        <taxon>Betaproteobacteria</taxon>
        <taxon>Burkholderiales</taxon>
        <taxon>Alcaligenaceae</taxon>
        <taxon>Castellaniella</taxon>
    </lineage>
</organism>
<dbReference type="Gene3D" id="1.10.10.10">
    <property type="entry name" value="Winged helix-like DNA-binding domain superfamily/Winged helix DNA-binding domain"/>
    <property type="match status" value="1"/>
</dbReference>
<accession>A0A7W9WQ08</accession>
<feature type="region of interest" description="Disordered" evidence="1">
    <location>
        <begin position="1"/>
        <end position="25"/>
    </location>
</feature>
<dbReference type="AlphaFoldDB" id="A0A7W9WQ08"/>
<dbReference type="EMBL" id="JACHIB010000027">
    <property type="protein sequence ID" value="MBB6085446.1"/>
    <property type="molecule type" value="Genomic_DNA"/>
</dbReference>
<dbReference type="InterPro" id="IPR036388">
    <property type="entry name" value="WH-like_DNA-bd_sf"/>
</dbReference>
<dbReference type="SUPFAM" id="SSF46785">
    <property type="entry name" value="Winged helix' DNA-binding domain"/>
    <property type="match status" value="1"/>
</dbReference>
<name>A0A7W9WQ08_CASDE</name>
<reference evidence="2 3" key="1">
    <citation type="submission" date="2020-08" db="EMBL/GenBank/DDBJ databases">
        <title>Genomic Encyclopedia of Type Strains, Phase IV (KMG-IV): sequencing the most valuable type-strain genomes for metagenomic binning, comparative biology and taxonomic classification.</title>
        <authorList>
            <person name="Goeker M."/>
        </authorList>
    </citation>
    <scope>NUCLEOTIDE SEQUENCE [LARGE SCALE GENOMIC DNA]</scope>
    <source>
        <strain evidence="2 3">DSM 12141</strain>
    </source>
</reference>
<evidence type="ECO:0000313" key="2">
    <source>
        <dbReference type="EMBL" id="MBB6085446.1"/>
    </source>
</evidence>
<proteinExistence type="predicted"/>
<evidence type="ECO:0000256" key="1">
    <source>
        <dbReference type="SAM" id="MobiDB-lite"/>
    </source>
</evidence>
<dbReference type="InterPro" id="IPR036390">
    <property type="entry name" value="WH_DNA-bd_sf"/>
</dbReference>
<dbReference type="Pfam" id="PF25212">
    <property type="entry name" value="HVO_A0114"/>
    <property type="match status" value="1"/>
</dbReference>
<sequence>MKRCVVGIRHPEERSRPATGRGQPSIWFPSMSTMAAVLSEDNRALLRLIRDPRTKSLTELAALSGRCVPNLSRSLRMMEGYGLVKLKRDGHGVEPVALATEFLVVLNDPKDKS</sequence>
<evidence type="ECO:0000313" key="3">
    <source>
        <dbReference type="Proteomes" id="UP000541136"/>
    </source>
</evidence>
<dbReference type="Proteomes" id="UP000541136">
    <property type="component" value="Unassembled WGS sequence"/>
</dbReference>
<protein>
    <submittedName>
        <fullName evidence="2">Putative transcriptional regulator</fullName>
    </submittedName>
</protein>
<gene>
    <name evidence="2" type="ORF">HNR28_003506</name>
</gene>
<dbReference type="RefSeq" id="WP_151024476.1">
    <property type="nucleotide sequence ID" value="NZ_JACHIB010000027.1"/>
</dbReference>
<comment type="caution">
    <text evidence="2">The sequence shown here is derived from an EMBL/GenBank/DDBJ whole genome shotgun (WGS) entry which is preliminary data.</text>
</comment>